<name>A0A8A4U0G7_SULCO</name>
<sequence length="314" mass="35630">MLLTIDNFTVSYGRHRVLDNISLELPQAAVGLLGPNGAGKSTLIKAILGLLKPESGNGRFLQFELGKNDKRIRQYVGYMPESECLIPGFSAVQYVSYVAQLNGMGRREAFKRAHKVLYLVGLGEARYRNLDTYSTGMKQRLKLAQAIVHDPHLIFLDEPTNGLDPDGREEMLDLIREIARIENRCIILSSHLMRDVERCTEYLVIMDQQKIKCSGYIKELCAGQAHRYRLRVNRDHKQAAEILRGKGLTVDHVSEREPNFEVMLDGGIHARDLFRHLTDAGIQIRQLIPRNYTVEEIYRKHVHINANAGEANGI</sequence>
<dbReference type="InterPro" id="IPR003593">
    <property type="entry name" value="AAA+_ATPase"/>
</dbReference>
<dbReference type="EMBL" id="CP071793">
    <property type="protein sequence ID" value="QTD52245.1"/>
    <property type="molecule type" value="Genomic_DNA"/>
</dbReference>
<evidence type="ECO:0000259" key="5">
    <source>
        <dbReference type="PROSITE" id="PS50893"/>
    </source>
</evidence>
<feature type="domain" description="ABC transporter" evidence="5">
    <location>
        <begin position="3"/>
        <end position="233"/>
    </location>
</feature>
<evidence type="ECO:0000256" key="1">
    <source>
        <dbReference type="ARBA" id="ARBA00005417"/>
    </source>
</evidence>
<dbReference type="RefSeq" id="WP_237382354.1">
    <property type="nucleotide sequence ID" value="NZ_CP071793.1"/>
</dbReference>
<dbReference type="AlphaFoldDB" id="A0A8A4U0G7"/>
<evidence type="ECO:0000313" key="7">
    <source>
        <dbReference type="Proteomes" id="UP000663929"/>
    </source>
</evidence>
<dbReference type="SMART" id="SM00382">
    <property type="entry name" value="AAA"/>
    <property type="match status" value="1"/>
</dbReference>
<organism evidence="6 7">
    <name type="scientific">Sulfidibacter corallicola</name>
    <dbReference type="NCBI Taxonomy" id="2818388"/>
    <lineage>
        <taxon>Bacteria</taxon>
        <taxon>Pseudomonadati</taxon>
        <taxon>Acidobacteriota</taxon>
        <taxon>Holophagae</taxon>
        <taxon>Acanthopleuribacterales</taxon>
        <taxon>Acanthopleuribacteraceae</taxon>
        <taxon>Sulfidibacter</taxon>
    </lineage>
</organism>
<reference evidence="6" key="1">
    <citation type="submission" date="2021-03" db="EMBL/GenBank/DDBJ databases">
        <title>Acanthopleuribacteraceae sp. M133.</title>
        <authorList>
            <person name="Wang G."/>
        </authorList>
    </citation>
    <scope>NUCLEOTIDE SEQUENCE</scope>
    <source>
        <strain evidence="6">M133</strain>
    </source>
</reference>
<dbReference type="Gene3D" id="3.40.50.300">
    <property type="entry name" value="P-loop containing nucleotide triphosphate hydrolases"/>
    <property type="match status" value="1"/>
</dbReference>
<evidence type="ECO:0000256" key="3">
    <source>
        <dbReference type="ARBA" id="ARBA00022741"/>
    </source>
</evidence>
<dbReference type="KEGG" id="scor:J3U87_07205"/>
<dbReference type="GO" id="GO:0005524">
    <property type="term" value="F:ATP binding"/>
    <property type="evidence" value="ECO:0007669"/>
    <property type="project" value="UniProtKB-KW"/>
</dbReference>
<gene>
    <name evidence="6" type="ORF">J3U87_07205</name>
</gene>
<dbReference type="SUPFAM" id="SSF52540">
    <property type="entry name" value="P-loop containing nucleoside triphosphate hydrolases"/>
    <property type="match status" value="1"/>
</dbReference>
<keyword evidence="7" id="KW-1185">Reference proteome</keyword>
<dbReference type="PANTHER" id="PTHR43335">
    <property type="entry name" value="ABC TRANSPORTER, ATP-BINDING PROTEIN"/>
    <property type="match status" value="1"/>
</dbReference>
<evidence type="ECO:0000256" key="4">
    <source>
        <dbReference type="ARBA" id="ARBA00022840"/>
    </source>
</evidence>
<dbReference type="InterPro" id="IPR003439">
    <property type="entry name" value="ABC_transporter-like_ATP-bd"/>
</dbReference>
<accession>A0A8A4U0G7</accession>
<keyword evidence="2" id="KW-0813">Transport</keyword>
<dbReference type="Pfam" id="PF00005">
    <property type="entry name" value="ABC_tran"/>
    <property type="match status" value="1"/>
</dbReference>
<dbReference type="Proteomes" id="UP000663929">
    <property type="component" value="Chromosome"/>
</dbReference>
<dbReference type="GO" id="GO:0016887">
    <property type="term" value="F:ATP hydrolysis activity"/>
    <property type="evidence" value="ECO:0007669"/>
    <property type="project" value="InterPro"/>
</dbReference>
<comment type="similarity">
    <text evidence="1">Belongs to the ABC transporter superfamily.</text>
</comment>
<dbReference type="PROSITE" id="PS50893">
    <property type="entry name" value="ABC_TRANSPORTER_2"/>
    <property type="match status" value="1"/>
</dbReference>
<keyword evidence="3" id="KW-0547">Nucleotide-binding</keyword>
<keyword evidence="4 6" id="KW-0067">ATP-binding</keyword>
<proteinExistence type="inferred from homology"/>
<protein>
    <submittedName>
        <fullName evidence="6">ABC transporter ATP-binding protein</fullName>
    </submittedName>
</protein>
<dbReference type="InterPro" id="IPR027417">
    <property type="entry name" value="P-loop_NTPase"/>
</dbReference>
<dbReference type="PANTHER" id="PTHR43335:SF2">
    <property type="entry name" value="ABC TRANSPORTER, ATP-BINDING PROTEIN"/>
    <property type="match status" value="1"/>
</dbReference>
<evidence type="ECO:0000313" key="6">
    <source>
        <dbReference type="EMBL" id="QTD52245.1"/>
    </source>
</evidence>
<evidence type="ECO:0000256" key="2">
    <source>
        <dbReference type="ARBA" id="ARBA00022448"/>
    </source>
</evidence>
<dbReference type="CDD" id="cd03230">
    <property type="entry name" value="ABC_DR_subfamily_A"/>
    <property type="match status" value="1"/>
</dbReference>